<dbReference type="SUPFAM" id="SSF52540">
    <property type="entry name" value="P-loop containing nucleoside triphosphate hydrolases"/>
    <property type="match status" value="1"/>
</dbReference>
<gene>
    <name evidence="1" type="ORF">AMORRO_LOCUS10002</name>
</gene>
<sequence length="1579" mass="183613">LDEEYTFLEVIVYYDYSVNPGPFRKSLLDHVQPHISEIKQSDELFCRVAMKLLGLSYDLKSLLFILNDVIGFDERLKLMVEKRIRELIGHDNLFQLCRHLQEFRNESRFDIKIIFRERLLKLLQCRDIRWEDGDILSLNDILQEQDLNWPIEDLIKILECVASSDQLSLLQNFLIILKFTLGQIQESKSTLINKALATSYSWLPKLTTLLTSKGNDPSILAKNIALVTLANFSSVYAMVKYWSHICEELKKIVNNLLDPLPNQVIFEIASFIDSFEPGVIKHYVTLAKARLDRDVRKIDDHLLGEIKRICNSTRPLHIRNGICEDLLYHIFDCLQKNAFERFYTEDTYNLQISVLESSYFWKTIFLSIGSTEKLFSHPFVKETRNILINLATEITENSITIGLLEGMLRIYSNDENIFIDLVNSAVGDQVELMMTDNILNTLRHICDTYTKKFSQLESFYTKFCSSKQITDYQKYISDLKNRKEVINNTTIKNYCSDDHWGMHIEAISAADAAFKFFESRTFENVYRLTLELETSELNVQIVAKQIIGNAIDDYTKACQRYKNWKKLKYQEVKYFWNEIKPEHVDAELEFLLSHCNIIKGTDREKKLSTTIEHLVEIPMWSIRMEQLLKVLEIFEYTIVLKFGPNELLKKLKDNNLILEKLISMFKDLKISIDRYNVSNNTWNAMTEILASSDFIIFLKSLVGHDLKNLINGVDDHSDERLMQADTVSTFIQVKSILEPLLDRRSKDSSRNALITFLSKFLKVTEGNPLLANKIKLCNSNYQALKNMYENLSKRGEITKQRIKNCVVKGTYEFTSSETDEQSCTAKLSYSRNKHDKTLTIYSFSDLQDLRGPDDMNEFVIQVDLALQIINVASALIERHFTYRRFNVSTSSTNDMVKLLKILSADLQEWEEIVNVAQEKHYYLTFYPVRHILSFYDYFFFRDKDDRKMDAIKDRCKKLLRFVSDEAELPSPGEFGEHVSREDNFLEILQVIGNILNRMFSNVPPRRRLIKKEIERIASNLIKPGQLYVAACNDEFSVPNIIMSLFSNYNYYPEPWQLLICKASTKLEELITFTKRCFFAFRNGYDKYLFCIANVEILKFELQYQLVNSIRSLSLLEKKFHLALICCRREKEMHHHILEQFHQDVHFVTKGLGSESMNKIYQELCPNVTCVSSDLSGQGKTEIIRKISYQKSWTPRNLLISDGVRFTSLVRLLSELKLKTFESLHLNIVSIDHAYDVNMFLFELLSLGMASNGNDIACLPPTSIFIEVASTLNQYLLDSLPLTGYLPRHHISWNINELIVSQEYNSPIQIVSRYLDAYDRDVIDQTNILFDESQAAETFIPPERCQQLIQKYFFDEKAKDVASFRFLEIFLEMFADQLVRMSESTFFRFEKLESMIRDQNIRKTLLEILLSVSMEFATRSIDTKAEQMKNLFDDKNAALGTIKPWEDSNHLLVVFLSQTPDSICALYRSKDLVPENVIGLLRSQHVGYTYFLLKDFEQMSSKKILRKLECLARTTLEKQEYPPYALSVENLLKMTLILLRTRAGIPVVVCGEAGCGKTSLIKFLALMVEVEFRALNLHAG</sequence>
<proteinExistence type="predicted"/>
<keyword evidence="2" id="KW-1185">Reference proteome</keyword>
<dbReference type="InterPro" id="IPR027417">
    <property type="entry name" value="P-loop_NTPase"/>
</dbReference>
<dbReference type="PANTHER" id="PTHR22605">
    <property type="entry name" value="RZ-TYPE DOMAIN-CONTAINING PROTEIN"/>
    <property type="match status" value="1"/>
</dbReference>
<dbReference type="EMBL" id="CAJVPV010010504">
    <property type="protein sequence ID" value="CAG8651875.1"/>
    <property type="molecule type" value="Genomic_DNA"/>
</dbReference>
<dbReference type="OrthoDB" id="2400221at2759"/>
<accession>A0A9N9DTI0</accession>
<dbReference type="Proteomes" id="UP000789342">
    <property type="component" value="Unassembled WGS sequence"/>
</dbReference>
<evidence type="ECO:0000313" key="1">
    <source>
        <dbReference type="EMBL" id="CAG8651875.1"/>
    </source>
</evidence>
<comment type="caution">
    <text evidence="1">The sequence shown here is derived from an EMBL/GenBank/DDBJ whole genome shotgun (WGS) entry which is preliminary data.</text>
</comment>
<name>A0A9N9DTI0_9GLOM</name>
<organism evidence="1 2">
    <name type="scientific">Acaulospora morrowiae</name>
    <dbReference type="NCBI Taxonomy" id="94023"/>
    <lineage>
        <taxon>Eukaryota</taxon>
        <taxon>Fungi</taxon>
        <taxon>Fungi incertae sedis</taxon>
        <taxon>Mucoromycota</taxon>
        <taxon>Glomeromycotina</taxon>
        <taxon>Glomeromycetes</taxon>
        <taxon>Diversisporales</taxon>
        <taxon>Acaulosporaceae</taxon>
        <taxon>Acaulospora</taxon>
    </lineage>
</organism>
<dbReference type="InterPro" id="IPR031248">
    <property type="entry name" value="RNF213"/>
</dbReference>
<reference evidence="1" key="1">
    <citation type="submission" date="2021-06" db="EMBL/GenBank/DDBJ databases">
        <authorList>
            <person name="Kallberg Y."/>
            <person name="Tangrot J."/>
            <person name="Rosling A."/>
        </authorList>
    </citation>
    <scope>NUCLEOTIDE SEQUENCE</scope>
    <source>
        <strain evidence="1">CL551</strain>
    </source>
</reference>
<dbReference type="GO" id="GO:0016887">
    <property type="term" value="F:ATP hydrolysis activity"/>
    <property type="evidence" value="ECO:0007669"/>
    <property type="project" value="InterPro"/>
</dbReference>
<feature type="non-terminal residue" evidence="1">
    <location>
        <position position="1579"/>
    </location>
</feature>
<dbReference type="PANTHER" id="PTHR22605:SF1">
    <property type="entry name" value="RZ-TYPE DOMAIN-CONTAINING PROTEIN"/>
    <property type="match status" value="1"/>
</dbReference>
<feature type="non-terminal residue" evidence="1">
    <location>
        <position position="1"/>
    </location>
</feature>
<evidence type="ECO:0000313" key="2">
    <source>
        <dbReference type="Proteomes" id="UP000789342"/>
    </source>
</evidence>
<dbReference type="GO" id="GO:0004842">
    <property type="term" value="F:ubiquitin-protein transferase activity"/>
    <property type="evidence" value="ECO:0007669"/>
    <property type="project" value="InterPro"/>
</dbReference>
<protein>
    <submittedName>
        <fullName evidence="1">9759_t:CDS:1</fullName>
    </submittedName>
</protein>